<dbReference type="InterPro" id="IPR018660">
    <property type="entry name" value="MliC"/>
</dbReference>
<keyword evidence="1" id="KW-0732">Signal</keyword>
<name>A0A1F6FIQ2_9BACT</name>
<evidence type="ECO:0000256" key="3">
    <source>
        <dbReference type="ARBA" id="ARBA00023139"/>
    </source>
</evidence>
<evidence type="ECO:0000313" key="7">
    <source>
        <dbReference type="EMBL" id="OGG85737.1"/>
    </source>
</evidence>
<protein>
    <recommendedName>
        <fullName evidence="6">C-type lysozyme inhibitor domain-containing protein</fullName>
    </recommendedName>
</protein>
<evidence type="ECO:0000256" key="2">
    <source>
        <dbReference type="ARBA" id="ARBA00023136"/>
    </source>
</evidence>
<dbReference type="Pfam" id="PF09864">
    <property type="entry name" value="MliC"/>
    <property type="match status" value="1"/>
</dbReference>
<keyword evidence="5" id="KW-1133">Transmembrane helix</keyword>
<dbReference type="AlphaFoldDB" id="A0A1F6FIQ2"/>
<dbReference type="STRING" id="1798531.A2392_03025"/>
<feature type="transmembrane region" description="Helical" evidence="5">
    <location>
        <begin position="7"/>
        <end position="27"/>
    </location>
</feature>
<proteinExistence type="predicted"/>
<evidence type="ECO:0000256" key="5">
    <source>
        <dbReference type="SAM" id="Phobius"/>
    </source>
</evidence>
<evidence type="ECO:0000313" key="8">
    <source>
        <dbReference type="Proteomes" id="UP000177395"/>
    </source>
</evidence>
<dbReference type="EMBL" id="MFMS01000005">
    <property type="protein sequence ID" value="OGG85737.1"/>
    <property type="molecule type" value="Genomic_DNA"/>
</dbReference>
<evidence type="ECO:0000256" key="4">
    <source>
        <dbReference type="ARBA" id="ARBA00023288"/>
    </source>
</evidence>
<keyword evidence="4" id="KW-0449">Lipoprotein</keyword>
<accession>A0A1F6FIQ2</accession>
<keyword evidence="3" id="KW-0564">Palmitate</keyword>
<dbReference type="SUPFAM" id="SSF141488">
    <property type="entry name" value="YdhA-like"/>
    <property type="match status" value="1"/>
</dbReference>
<comment type="caution">
    <text evidence="7">The sequence shown here is derived from an EMBL/GenBank/DDBJ whole genome shotgun (WGS) entry which is preliminary data.</text>
</comment>
<evidence type="ECO:0000256" key="1">
    <source>
        <dbReference type="ARBA" id="ARBA00022729"/>
    </source>
</evidence>
<keyword evidence="5" id="KW-0812">Transmembrane</keyword>
<dbReference type="Proteomes" id="UP000177395">
    <property type="component" value="Unassembled WGS sequence"/>
</dbReference>
<feature type="domain" description="C-type lysozyme inhibitor" evidence="6">
    <location>
        <begin position="48"/>
        <end position="128"/>
    </location>
</feature>
<reference evidence="7 8" key="1">
    <citation type="journal article" date="2016" name="Nat. Commun.">
        <title>Thousands of microbial genomes shed light on interconnected biogeochemical processes in an aquifer system.</title>
        <authorList>
            <person name="Anantharaman K."/>
            <person name="Brown C.T."/>
            <person name="Hug L.A."/>
            <person name="Sharon I."/>
            <person name="Castelle C.J."/>
            <person name="Probst A.J."/>
            <person name="Thomas B.C."/>
            <person name="Singh A."/>
            <person name="Wilkins M.J."/>
            <person name="Karaoz U."/>
            <person name="Brodie E.L."/>
            <person name="Williams K.H."/>
            <person name="Hubbard S.S."/>
            <person name="Banfield J.F."/>
        </authorList>
    </citation>
    <scope>NUCLEOTIDE SEQUENCE [LARGE SCALE GENOMIC DNA]</scope>
</reference>
<organism evidence="7 8">
    <name type="scientific">Candidatus Kaiserbacteria bacterium RIFOXYB1_FULL_46_14</name>
    <dbReference type="NCBI Taxonomy" id="1798531"/>
    <lineage>
        <taxon>Bacteria</taxon>
        <taxon>Candidatus Kaiseribacteriota</taxon>
    </lineage>
</organism>
<keyword evidence="2 5" id="KW-0472">Membrane</keyword>
<dbReference type="Gene3D" id="2.40.128.200">
    <property type="match status" value="1"/>
</dbReference>
<dbReference type="InterPro" id="IPR036328">
    <property type="entry name" value="MliC_sf"/>
</dbReference>
<evidence type="ECO:0000259" key="6">
    <source>
        <dbReference type="Pfam" id="PF09864"/>
    </source>
</evidence>
<sequence>MFKKSFLSYLAVSVLLALLILVVWFFLFKNQPVSQETESPVITGQASYQCADGHTLQATFMTQGPVPEVVPGQPPTSNALVSLRLDDAPSLSLPQAISADGARYANADESLVFWSRGNGAMVLENGQQSTYQNCIVVKKDSGGLPQVYLDSVSNFTLRYPGGYTVDDSYSYDLLGPARSIAGVKFTVPESLASSTNLSSDSYISVERLDMPSCSPKDFLSMGQDAKVTTVEEGDFNYLVASTTGAGAGNRYEEHVYVIDGISQCVAIRYFIHYSVFENYPAGTVDEFNEPSLLEQFDDIRKSLTIDTQF</sequence>
<gene>
    <name evidence="7" type="ORF">A2392_03025</name>
</gene>